<evidence type="ECO:0000256" key="2">
    <source>
        <dbReference type="ARBA" id="ARBA00004441"/>
    </source>
</evidence>
<sequence length="168" mass="19424">METCLRYSRQQKQLCIHAKEEFFIDSNFFFQIHGKLNTHTGAASGIAKLKRRFYPEIFTSLDAGVKYDTEMSEFTCDLQGKKTIPITDNGLLSVDMKGGYNFNPGSQKGKQRGLVELTYRIFNFSEDQDVRLKIGYNLLEKKPYLQIRENNWTVNADINGGWNVKYDL</sequence>
<organism evidence="14">
    <name type="scientific">Picea sitchensis</name>
    <name type="common">Sitka spruce</name>
    <name type="synonym">Pinus sitchensis</name>
    <dbReference type="NCBI Taxonomy" id="3332"/>
    <lineage>
        <taxon>Eukaryota</taxon>
        <taxon>Viridiplantae</taxon>
        <taxon>Streptophyta</taxon>
        <taxon>Embryophyta</taxon>
        <taxon>Tracheophyta</taxon>
        <taxon>Spermatophyta</taxon>
        <taxon>Pinopsida</taxon>
        <taxon>Pinidae</taxon>
        <taxon>Conifers I</taxon>
        <taxon>Pinales</taxon>
        <taxon>Pinaceae</taxon>
        <taxon>Picea</taxon>
    </lineage>
</organism>
<evidence type="ECO:0000256" key="11">
    <source>
        <dbReference type="ARBA" id="ARBA00023114"/>
    </source>
</evidence>
<name>D5AE83_PICSI</name>
<dbReference type="OMA" id="NADYKGR"/>
<evidence type="ECO:0008006" key="15">
    <source>
        <dbReference type="Google" id="ProtNLM"/>
    </source>
</evidence>
<dbReference type="GO" id="GO:0009707">
    <property type="term" value="C:chloroplast outer membrane"/>
    <property type="evidence" value="ECO:0007669"/>
    <property type="project" value="UniProtKB-SubCell"/>
</dbReference>
<dbReference type="GO" id="GO:0046930">
    <property type="term" value="C:pore complex"/>
    <property type="evidence" value="ECO:0007669"/>
    <property type="project" value="UniProtKB-KW"/>
</dbReference>
<keyword evidence="6" id="KW-0150">Chloroplast</keyword>
<dbReference type="EMBL" id="BT124614">
    <property type="protein sequence ID" value="ADE77852.1"/>
    <property type="molecule type" value="mRNA"/>
</dbReference>
<dbReference type="PANTHER" id="PTHR35993:SF1">
    <property type="entry name" value="OUTER ENVELOPE PORE PROTEIN 21B, CHLOROPLASTIC"/>
    <property type="match status" value="1"/>
</dbReference>
<keyword evidence="9" id="KW-1002">Plastid outer membrane</keyword>
<keyword evidence="7" id="KW-0934">Plastid</keyword>
<comment type="function">
    <text evidence="13">Voltage-dependent rectifying anion channel that facilitates the translocation between chloroplast and cytoplasm of phosphorylated carbohydrates such as triosephosphate, 3-phosphoglycerate and inorganic phosphate (Pi) depending of ATP to triosephosphate ratio in the plastidial intermembrane space; in high triosephosphate/ATP conditions (e.g. photosynthesis), export of triosphosphate from chloroplast (outward rectifying channels), but in high ATP/triosephosphate conditions (e.g. dark phase), import of phosphosolutes (inward rectifying channels).</text>
</comment>
<evidence type="ECO:0000256" key="7">
    <source>
        <dbReference type="ARBA" id="ARBA00022640"/>
    </source>
</evidence>
<evidence type="ECO:0000256" key="5">
    <source>
        <dbReference type="ARBA" id="ARBA00022452"/>
    </source>
</evidence>
<proteinExistence type="evidence at transcript level"/>
<evidence type="ECO:0000256" key="4">
    <source>
        <dbReference type="ARBA" id="ARBA00022448"/>
    </source>
</evidence>
<keyword evidence="4" id="KW-0813">Transport</keyword>
<reference evidence="14" key="1">
    <citation type="submission" date="2010-04" db="EMBL/GenBank/DDBJ databases">
        <authorList>
            <person name="Reid K.E."/>
            <person name="Liao N."/>
            <person name="Chan S."/>
            <person name="Docking R."/>
            <person name="Taylor G."/>
            <person name="Moore R."/>
            <person name="Mayo M."/>
            <person name="Munro S."/>
            <person name="King J."/>
            <person name="Yanchuk A."/>
            <person name="Holt R."/>
            <person name="Jones S."/>
            <person name="Marra M."/>
            <person name="Ritland C.E."/>
            <person name="Ritland K."/>
            <person name="Bohlmann J."/>
        </authorList>
    </citation>
    <scope>NUCLEOTIDE SEQUENCE</scope>
    <source>
        <tissue evidence="14">Bud</tissue>
    </source>
</reference>
<evidence type="ECO:0000256" key="12">
    <source>
        <dbReference type="ARBA" id="ARBA00023136"/>
    </source>
</evidence>
<evidence type="ECO:0000256" key="3">
    <source>
        <dbReference type="ARBA" id="ARBA00009945"/>
    </source>
</evidence>
<dbReference type="GO" id="GO:0015288">
    <property type="term" value="F:porin activity"/>
    <property type="evidence" value="ECO:0007669"/>
    <property type="project" value="UniProtKB-KW"/>
</dbReference>
<protein>
    <recommendedName>
        <fullName evidence="15">Outer envelope pore protein 21B, chloroplastic</fullName>
    </recommendedName>
</protein>
<evidence type="ECO:0000256" key="13">
    <source>
        <dbReference type="ARBA" id="ARBA00024941"/>
    </source>
</evidence>
<evidence type="ECO:0000313" key="14">
    <source>
        <dbReference type="EMBL" id="ADE77852.1"/>
    </source>
</evidence>
<dbReference type="AlphaFoldDB" id="D5AE83"/>
<comment type="similarity">
    <text evidence="3">Belongs to the plastid outer envelope porin OEP21 (TC 1.B.29) family.</text>
</comment>
<evidence type="ECO:0000256" key="10">
    <source>
        <dbReference type="ARBA" id="ARBA00023065"/>
    </source>
</evidence>
<comment type="subcellular location">
    <subcellularLocation>
        <location evidence="1">Plastid</location>
        <location evidence="1">Chloroplast outer membrane</location>
        <topology evidence="1">Multi-pass membrane protein</topology>
    </subcellularLocation>
    <subcellularLocation>
        <location evidence="2">Plastid</location>
        <location evidence="2">Etioplast membrane</location>
        <topology evidence="2">Multi-pass membrane protein</topology>
    </subcellularLocation>
</comment>
<keyword evidence="8" id="KW-0812">Transmembrane</keyword>
<dbReference type="GO" id="GO:0044070">
    <property type="term" value="P:regulation of monoatomic anion transport"/>
    <property type="evidence" value="ECO:0007669"/>
    <property type="project" value="InterPro"/>
</dbReference>
<keyword evidence="11" id="KW-0626">Porin</keyword>
<dbReference type="GO" id="GO:0008308">
    <property type="term" value="F:voltage-gated monoatomic anion channel activity"/>
    <property type="evidence" value="ECO:0007669"/>
    <property type="project" value="InterPro"/>
</dbReference>
<evidence type="ECO:0000256" key="6">
    <source>
        <dbReference type="ARBA" id="ARBA00022528"/>
    </source>
</evidence>
<evidence type="ECO:0000256" key="1">
    <source>
        <dbReference type="ARBA" id="ARBA00004396"/>
    </source>
</evidence>
<evidence type="ECO:0000256" key="9">
    <source>
        <dbReference type="ARBA" id="ARBA00022805"/>
    </source>
</evidence>
<dbReference type="InterPro" id="IPR034575">
    <property type="entry name" value="OEP21"/>
</dbReference>
<dbReference type="GO" id="GO:0034426">
    <property type="term" value="C:etioplast membrane"/>
    <property type="evidence" value="ECO:0007669"/>
    <property type="project" value="UniProtKB-SubCell"/>
</dbReference>
<dbReference type="PANTHER" id="PTHR35993">
    <property type="entry name" value="OUTER ENVELOPE PORE PROTEIN 21B, CHLOROPLASTIC"/>
    <property type="match status" value="1"/>
</dbReference>
<keyword evidence="10" id="KW-0406">Ion transport</keyword>
<evidence type="ECO:0000256" key="8">
    <source>
        <dbReference type="ARBA" id="ARBA00022692"/>
    </source>
</evidence>
<accession>D5AE83</accession>
<keyword evidence="5" id="KW-1134">Transmembrane beta strand</keyword>
<keyword evidence="12" id="KW-0472">Membrane</keyword>